<evidence type="ECO:0000256" key="3">
    <source>
        <dbReference type="SAM" id="MobiDB-lite"/>
    </source>
</evidence>
<dbReference type="InterPro" id="IPR044839">
    <property type="entry name" value="NDR1-like"/>
</dbReference>
<comment type="subcellular location">
    <subcellularLocation>
        <location evidence="1">Membrane</location>
    </subcellularLocation>
</comment>
<feature type="region of interest" description="Disordered" evidence="3">
    <location>
        <begin position="1"/>
        <end position="21"/>
    </location>
</feature>
<keyword evidence="2 4" id="KW-0472">Membrane</keyword>
<evidence type="ECO:0000256" key="1">
    <source>
        <dbReference type="ARBA" id="ARBA00004370"/>
    </source>
</evidence>
<organism evidence="5 6">
    <name type="scientific">Striga hermonthica</name>
    <name type="common">Purple witchweed</name>
    <name type="synonym">Buchnera hermonthica</name>
    <dbReference type="NCBI Taxonomy" id="68872"/>
    <lineage>
        <taxon>Eukaryota</taxon>
        <taxon>Viridiplantae</taxon>
        <taxon>Streptophyta</taxon>
        <taxon>Embryophyta</taxon>
        <taxon>Tracheophyta</taxon>
        <taxon>Spermatophyta</taxon>
        <taxon>Magnoliopsida</taxon>
        <taxon>eudicotyledons</taxon>
        <taxon>Gunneridae</taxon>
        <taxon>Pentapetalae</taxon>
        <taxon>asterids</taxon>
        <taxon>lamiids</taxon>
        <taxon>Lamiales</taxon>
        <taxon>Orobanchaceae</taxon>
        <taxon>Buchnereae</taxon>
        <taxon>Striga</taxon>
    </lineage>
</organism>
<evidence type="ECO:0000256" key="2">
    <source>
        <dbReference type="ARBA" id="ARBA00023136"/>
    </source>
</evidence>
<gene>
    <name evidence="5" type="ORF">SHERM_00201</name>
</gene>
<dbReference type="PANTHER" id="PTHR31234">
    <property type="entry name" value="LATE EMBRYOGENESIS ABUNDANT (LEA) HYDROXYPROLINE-RICH GLYCOPROTEIN FAMILY"/>
    <property type="match status" value="1"/>
</dbReference>
<evidence type="ECO:0000313" key="6">
    <source>
        <dbReference type="Proteomes" id="UP001153555"/>
    </source>
</evidence>
<dbReference type="PANTHER" id="PTHR31234:SF55">
    <property type="entry name" value="LATE EMBRYOGENESIS ABUNDANT (LEA) HYDROXYPROLINE-RICH GLYCOPROTEIN FAMILY"/>
    <property type="match status" value="1"/>
</dbReference>
<comment type="caution">
    <text evidence="5">The sequence shown here is derived from an EMBL/GenBank/DDBJ whole genome shotgun (WGS) entry which is preliminary data.</text>
</comment>
<dbReference type="Proteomes" id="UP001153555">
    <property type="component" value="Unassembled WGS sequence"/>
</dbReference>
<reference evidence="5" key="1">
    <citation type="submission" date="2019-12" db="EMBL/GenBank/DDBJ databases">
        <authorList>
            <person name="Scholes J."/>
        </authorList>
    </citation>
    <scope>NUCLEOTIDE SEQUENCE</scope>
</reference>
<dbReference type="OrthoDB" id="695142at2759"/>
<accession>A0A9N7RQS5</accession>
<evidence type="ECO:0008006" key="7">
    <source>
        <dbReference type="Google" id="ProtNLM"/>
    </source>
</evidence>
<dbReference type="GO" id="GO:0098542">
    <property type="term" value="P:defense response to other organism"/>
    <property type="evidence" value="ECO:0007669"/>
    <property type="project" value="InterPro"/>
</dbReference>
<keyword evidence="4" id="KW-0812">Transmembrane</keyword>
<proteinExistence type="predicted"/>
<evidence type="ECO:0000256" key="4">
    <source>
        <dbReference type="SAM" id="Phobius"/>
    </source>
</evidence>
<evidence type="ECO:0000313" key="5">
    <source>
        <dbReference type="EMBL" id="CAA0837806.1"/>
    </source>
</evidence>
<sequence length="291" mass="32492">MLGAWLVGPKDSVGARGSPPPSTPVYACGPHQGYPPSYNVNYPNYPIAYSPHHKYDPTLQNPYHPYPNTGDFYYPQQHYKTLVPDGGDSSSSFGRLMLILMAVLVTAMCMMTLVMWFLFGTYIPEFNVASLKVSNFTVSNVTLTGTWDVGVSVANTNKDLAISFDRVMSSIFYKEALLGISAVRPFQVGQMQHTEFNFSMPAEQNMEENKLQGWVLPTLEQDHGNGMVVFSLRLALKANFTTQNMVYRQENMRVMCENMQLIFSAATGNGTLSPGMRTNCLIRVNEGLKDY</sequence>
<dbReference type="AlphaFoldDB" id="A0A9N7RQS5"/>
<protein>
    <recommendedName>
        <fullName evidence="7">Late embryogenesis abundant protein LEA-2 subgroup domain-containing protein</fullName>
    </recommendedName>
</protein>
<feature type="transmembrane region" description="Helical" evidence="4">
    <location>
        <begin position="96"/>
        <end position="119"/>
    </location>
</feature>
<dbReference type="GO" id="GO:0005886">
    <property type="term" value="C:plasma membrane"/>
    <property type="evidence" value="ECO:0007669"/>
    <property type="project" value="TreeGrafter"/>
</dbReference>
<dbReference type="EMBL" id="CACSLK010030614">
    <property type="protein sequence ID" value="CAA0837806.1"/>
    <property type="molecule type" value="Genomic_DNA"/>
</dbReference>
<keyword evidence="6" id="KW-1185">Reference proteome</keyword>
<name>A0A9N7RQS5_STRHE</name>
<keyword evidence="4" id="KW-1133">Transmembrane helix</keyword>